<keyword evidence="1" id="KW-0472">Membrane</keyword>
<evidence type="ECO:0000313" key="2">
    <source>
        <dbReference type="EMBL" id="TWT50789.1"/>
    </source>
</evidence>
<keyword evidence="3" id="KW-1185">Reference proteome</keyword>
<feature type="transmembrane region" description="Helical" evidence="1">
    <location>
        <begin position="244"/>
        <end position="266"/>
    </location>
</feature>
<keyword evidence="1" id="KW-1133">Transmembrane helix</keyword>
<sequence length="365" mass="39197">MTHNDTTRSSGNLATWKLATVIGLLAAASVGLATLLSDRRDVSQTRRSVDSAPAAPVAVTVEPPQASLAVRKAAFFDESVEPQIQITDQKNREAAERCLARLRGVIAGYRSSITPFVEDLTSLSTRLGIARRMPGSWWHSDDRIEVYVRNKFESHLFSQQSFSHDIASELIQFKIDVDANQNLLLSEVRAALDTSDLPDVSIDEYEPFFAAVSSDFVAYSQDQGITSVANFATVMVASEVGGQVFVRLVGGLLTRFAVSASLGAAASGGATVGGSTVGAGAGTLGGPVGAVVGFGVGLAVGLVIDWWMTDRFEQQLTTQMNAYLDQVEQAIMTDHPHGLSQTLPEVCHVLKDAYRERFYAQLVTP</sequence>
<comment type="caution">
    <text evidence="2">The sequence shown here is derived from an EMBL/GenBank/DDBJ whole genome shotgun (WGS) entry which is preliminary data.</text>
</comment>
<feature type="transmembrane region" description="Helical" evidence="1">
    <location>
        <begin position="18"/>
        <end position="37"/>
    </location>
</feature>
<evidence type="ECO:0000256" key="1">
    <source>
        <dbReference type="SAM" id="Phobius"/>
    </source>
</evidence>
<name>A0A5C5WL02_9BACT</name>
<gene>
    <name evidence="2" type="ORF">Pla22_35320</name>
</gene>
<dbReference type="Proteomes" id="UP000316598">
    <property type="component" value="Unassembled WGS sequence"/>
</dbReference>
<feature type="transmembrane region" description="Helical" evidence="1">
    <location>
        <begin position="286"/>
        <end position="307"/>
    </location>
</feature>
<keyword evidence="1" id="KW-0812">Transmembrane</keyword>
<proteinExistence type="predicted"/>
<organism evidence="2 3">
    <name type="scientific">Rubripirellula amarantea</name>
    <dbReference type="NCBI Taxonomy" id="2527999"/>
    <lineage>
        <taxon>Bacteria</taxon>
        <taxon>Pseudomonadati</taxon>
        <taxon>Planctomycetota</taxon>
        <taxon>Planctomycetia</taxon>
        <taxon>Pirellulales</taxon>
        <taxon>Pirellulaceae</taxon>
        <taxon>Rubripirellula</taxon>
    </lineage>
</organism>
<dbReference type="EMBL" id="SJPI01000002">
    <property type="protein sequence ID" value="TWT50789.1"/>
    <property type="molecule type" value="Genomic_DNA"/>
</dbReference>
<dbReference type="RefSeq" id="WP_146515956.1">
    <property type="nucleotide sequence ID" value="NZ_SJPI01000002.1"/>
</dbReference>
<accession>A0A5C5WL02</accession>
<dbReference type="AlphaFoldDB" id="A0A5C5WL02"/>
<protein>
    <submittedName>
        <fullName evidence="2">Uncharacterized protein</fullName>
    </submittedName>
</protein>
<evidence type="ECO:0000313" key="3">
    <source>
        <dbReference type="Proteomes" id="UP000316598"/>
    </source>
</evidence>
<dbReference type="OrthoDB" id="280149at2"/>
<reference evidence="2 3" key="1">
    <citation type="submission" date="2019-02" db="EMBL/GenBank/DDBJ databases">
        <title>Deep-cultivation of Planctomycetes and their phenomic and genomic characterization uncovers novel biology.</title>
        <authorList>
            <person name="Wiegand S."/>
            <person name="Jogler M."/>
            <person name="Boedeker C."/>
            <person name="Pinto D."/>
            <person name="Vollmers J."/>
            <person name="Rivas-Marin E."/>
            <person name="Kohn T."/>
            <person name="Peeters S.H."/>
            <person name="Heuer A."/>
            <person name="Rast P."/>
            <person name="Oberbeckmann S."/>
            <person name="Bunk B."/>
            <person name="Jeske O."/>
            <person name="Meyerdierks A."/>
            <person name="Storesund J.E."/>
            <person name="Kallscheuer N."/>
            <person name="Luecker S."/>
            <person name="Lage O.M."/>
            <person name="Pohl T."/>
            <person name="Merkel B.J."/>
            <person name="Hornburger P."/>
            <person name="Mueller R.-W."/>
            <person name="Bruemmer F."/>
            <person name="Labrenz M."/>
            <person name="Spormann A.M."/>
            <person name="Op Den Camp H."/>
            <person name="Overmann J."/>
            <person name="Amann R."/>
            <person name="Jetten M.S.M."/>
            <person name="Mascher T."/>
            <person name="Medema M.H."/>
            <person name="Devos D.P."/>
            <person name="Kaster A.-K."/>
            <person name="Ovreas L."/>
            <person name="Rohde M."/>
            <person name="Galperin M.Y."/>
            <person name="Jogler C."/>
        </authorList>
    </citation>
    <scope>NUCLEOTIDE SEQUENCE [LARGE SCALE GENOMIC DNA]</scope>
    <source>
        <strain evidence="2 3">Pla22</strain>
    </source>
</reference>